<organism evidence="1 2">
    <name type="scientific">Rhodonellum ikkaensis</name>
    <dbReference type="NCBI Taxonomy" id="336829"/>
    <lineage>
        <taxon>Bacteria</taxon>
        <taxon>Pseudomonadati</taxon>
        <taxon>Bacteroidota</taxon>
        <taxon>Cytophagia</taxon>
        <taxon>Cytophagales</taxon>
        <taxon>Cytophagaceae</taxon>
        <taxon>Rhodonellum</taxon>
    </lineage>
</organism>
<dbReference type="Proteomes" id="UP000199663">
    <property type="component" value="Unassembled WGS sequence"/>
</dbReference>
<name>A0A1H3QW23_9BACT</name>
<dbReference type="EMBL" id="FNQC01000007">
    <property type="protein sequence ID" value="SDZ17178.1"/>
    <property type="molecule type" value="Genomic_DNA"/>
</dbReference>
<keyword evidence="2" id="KW-1185">Reference proteome</keyword>
<evidence type="ECO:0000313" key="2">
    <source>
        <dbReference type="Proteomes" id="UP000199663"/>
    </source>
</evidence>
<dbReference type="RefSeq" id="WP_019597617.1">
    <property type="nucleotide sequence ID" value="NZ_FNQC01000007.1"/>
</dbReference>
<reference evidence="1 2" key="1">
    <citation type="submission" date="2016-10" db="EMBL/GenBank/DDBJ databases">
        <authorList>
            <person name="Varghese N."/>
            <person name="Submissions S."/>
        </authorList>
    </citation>
    <scope>NUCLEOTIDE SEQUENCE [LARGE SCALE GENOMIC DNA]</scope>
    <source>
        <strain evidence="1 2">DSM 17997</strain>
    </source>
</reference>
<evidence type="ECO:0000313" key="1">
    <source>
        <dbReference type="EMBL" id="SDZ17178.1"/>
    </source>
</evidence>
<gene>
    <name evidence="1" type="ORF">SAMN05444412_10717</name>
</gene>
<accession>A0A1H3QW23</accession>
<protein>
    <submittedName>
        <fullName evidence="1">Uncharacterized protein</fullName>
    </submittedName>
</protein>
<proteinExistence type="predicted"/>
<sequence length="225" mass="26051">MEVVFFNRTSNPIWFFLLILAFSCSSDKETKEETSEALILTVEEKEMTMVLEGLGQFPEWTANWKSIEPGFDATAFDFARGYTYEVLEWPEENFIMPNTAFYPYLVPQPDGNGVVDIYSYKVSFNEEGKPYFNPDSEVIYFKSNGMRERLLFIGPSGAFEEAIWVSPDHLLVAGIFEEETGVRPIVWLIIPGENRYLYFESPVVSSQYPREGYLKKKLNKINFLK</sequence>
<comment type="caution">
    <text evidence="1">The sequence shown here is derived from an EMBL/GenBank/DDBJ whole genome shotgun (WGS) entry which is preliminary data.</text>
</comment>